<evidence type="ECO:0000313" key="4">
    <source>
        <dbReference type="Proteomes" id="UP000515292"/>
    </source>
</evidence>
<reference evidence="3 4" key="1">
    <citation type="submission" date="2020-07" db="EMBL/GenBank/DDBJ databases">
        <title>Complete genome sequence for Sandaracinobacter sp. M6.</title>
        <authorList>
            <person name="Tang Y."/>
            <person name="Liu Q."/>
            <person name="Guo Z."/>
            <person name="Lei P."/>
            <person name="Huang B."/>
        </authorList>
    </citation>
    <scope>NUCLEOTIDE SEQUENCE [LARGE SCALE GENOMIC DNA]</scope>
    <source>
        <strain evidence="3 4">M6</strain>
    </source>
</reference>
<dbReference type="InterPro" id="IPR038610">
    <property type="entry name" value="FliK-like_C_sf"/>
</dbReference>
<protein>
    <submittedName>
        <fullName evidence="3">Flagellar hook-length control protein FliK</fullName>
    </submittedName>
</protein>
<dbReference type="KEGG" id="sand:H3309_04130"/>
<proteinExistence type="predicted"/>
<dbReference type="CDD" id="cd17470">
    <property type="entry name" value="T3SS_Flik_C"/>
    <property type="match status" value="1"/>
</dbReference>
<dbReference type="RefSeq" id="WP_182297508.1">
    <property type="nucleotide sequence ID" value="NZ_CP059851.1"/>
</dbReference>
<name>A0A7G5IJZ3_9SPHN</name>
<feature type="region of interest" description="Disordered" evidence="1">
    <location>
        <begin position="197"/>
        <end position="217"/>
    </location>
</feature>
<gene>
    <name evidence="3" type="ORF">H3309_04130</name>
</gene>
<dbReference type="InterPro" id="IPR021136">
    <property type="entry name" value="Flagellar_hook_control-like_C"/>
</dbReference>
<keyword evidence="3" id="KW-0966">Cell projection</keyword>
<dbReference type="Gene3D" id="3.30.750.140">
    <property type="match status" value="1"/>
</dbReference>
<feature type="compositionally biased region" description="Gly residues" evidence="1">
    <location>
        <begin position="356"/>
        <end position="371"/>
    </location>
</feature>
<organism evidence="3 4">
    <name type="scientific">Sandaracinobacteroides saxicola</name>
    <dbReference type="NCBI Taxonomy" id="2759707"/>
    <lineage>
        <taxon>Bacteria</taxon>
        <taxon>Pseudomonadati</taxon>
        <taxon>Pseudomonadota</taxon>
        <taxon>Alphaproteobacteria</taxon>
        <taxon>Sphingomonadales</taxon>
        <taxon>Sphingosinicellaceae</taxon>
        <taxon>Sandaracinobacteroides</taxon>
    </lineage>
</organism>
<dbReference type="AlphaFoldDB" id="A0A7G5IJZ3"/>
<feature type="domain" description="Flagellar hook-length control protein-like C-terminal" evidence="2">
    <location>
        <begin position="274"/>
        <end position="338"/>
    </location>
</feature>
<keyword evidence="3" id="KW-0969">Cilium</keyword>
<dbReference type="Proteomes" id="UP000515292">
    <property type="component" value="Chromosome"/>
</dbReference>
<dbReference type="Pfam" id="PF02120">
    <property type="entry name" value="Flg_hook"/>
    <property type="match status" value="1"/>
</dbReference>
<dbReference type="EMBL" id="CP059851">
    <property type="protein sequence ID" value="QMW23685.1"/>
    <property type="molecule type" value="Genomic_DNA"/>
</dbReference>
<sequence>MPDMPDAPSDKFSETLAAAVPTNTSPVLPCSEAACNPAEACSWPEDADPTYPSSPQPTVHSDGVQPQWLAIYVPSPTIYAAPVQGAALHIRQGTQGHETAHDQAFASPAPEAGMASGGAETTPPKMAHADGILINELPRPGGAAMPSIHAAPAIASSQLTGVAAPIQASSPVPATTLVEAVSTQPDPVSLVAENHSPAQPKRVDCSGDQVASPATLGPQGASVMSTLVGTAVLMQPDVTRITNMASAADVPSATTSAPDPRVTVDGALQTIVSMAQSAADGRKTVRLRLLPESLGGVEVRIVSNEGRITEIRIVTDTSAARDHLLRDEQILRSAMDRGTGTGAVQIETRQAFDTSTGGGTGAGQGSGGGSRGHWHDPWGSQQSDGSRVRHHLSQDAPSDSTAGRLDRLI</sequence>
<evidence type="ECO:0000256" key="1">
    <source>
        <dbReference type="SAM" id="MobiDB-lite"/>
    </source>
</evidence>
<keyword evidence="4" id="KW-1185">Reference proteome</keyword>
<keyword evidence="3" id="KW-0282">Flagellum</keyword>
<accession>A0A7G5IJZ3</accession>
<evidence type="ECO:0000259" key="2">
    <source>
        <dbReference type="Pfam" id="PF02120"/>
    </source>
</evidence>
<feature type="region of interest" description="Disordered" evidence="1">
    <location>
        <begin position="350"/>
        <end position="409"/>
    </location>
</feature>
<evidence type="ECO:0000313" key="3">
    <source>
        <dbReference type="EMBL" id="QMW23685.1"/>
    </source>
</evidence>